<organism evidence="11 12">
    <name type="scientific">Trichoglossum hirsutum</name>
    <dbReference type="NCBI Taxonomy" id="265104"/>
    <lineage>
        <taxon>Eukaryota</taxon>
        <taxon>Fungi</taxon>
        <taxon>Dikarya</taxon>
        <taxon>Ascomycota</taxon>
        <taxon>Pezizomycotina</taxon>
        <taxon>Geoglossomycetes</taxon>
        <taxon>Geoglossales</taxon>
        <taxon>Geoglossaceae</taxon>
        <taxon>Trichoglossum</taxon>
    </lineage>
</organism>
<evidence type="ECO:0000256" key="4">
    <source>
        <dbReference type="ARBA" id="ARBA00012744"/>
    </source>
</evidence>
<keyword evidence="12" id="KW-1185">Reference proteome</keyword>
<comment type="pathway">
    <text evidence="2">Glycan metabolism; cellulose degradation.</text>
</comment>
<dbReference type="AlphaFoldDB" id="A0A9P8I6L8"/>
<dbReference type="InterPro" id="IPR036881">
    <property type="entry name" value="Glyco_hydro_3_C_sf"/>
</dbReference>
<keyword evidence="5" id="KW-0378">Hydrolase</keyword>
<reference evidence="11" key="1">
    <citation type="submission" date="2021-03" db="EMBL/GenBank/DDBJ databases">
        <title>Comparative genomics and phylogenomic investigation of the class Geoglossomycetes provide insights into ecological specialization and systematics.</title>
        <authorList>
            <person name="Melie T."/>
            <person name="Pirro S."/>
            <person name="Miller A.N."/>
            <person name="Quandt A."/>
        </authorList>
    </citation>
    <scope>NUCLEOTIDE SEQUENCE</scope>
    <source>
        <strain evidence="11">CAQ_001_2017</strain>
    </source>
</reference>
<dbReference type="GO" id="GO:0030245">
    <property type="term" value="P:cellulose catabolic process"/>
    <property type="evidence" value="ECO:0007669"/>
    <property type="project" value="UniProtKB-KW"/>
</dbReference>
<dbReference type="PANTHER" id="PTHR42715">
    <property type="entry name" value="BETA-GLUCOSIDASE"/>
    <property type="match status" value="1"/>
</dbReference>
<keyword evidence="6" id="KW-0136">Cellulose degradation</keyword>
<comment type="catalytic activity">
    <reaction evidence="1">
        <text>Hydrolysis of terminal, non-reducing beta-D-glucosyl residues with release of beta-D-glucose.</text>
        <dbReference type="EC" id="3.2.1.21"/>
    </reaction>
</comment>
<dbReference type="PANTHER" id="PTHR42715:SF2">
    <property type="entry name" value="BETA-GLUCOSIDASE F-RELATED"/>
    <property type="match status" value="1"/>
</dbReference>
<keyword evidence="8" id="KW-0119">Carbohydrate metabolism</keyword>
<evidence type="ECO:0000256" key="3">
    <source>
        <dbReference type="ARBA" id="ARBA00005336"/>
    </source>
</evidence>
<evidence type="ECO:0000256" key="6">
    <source>
        <dbReference type="ARBA" id="ARBA00023001"/>
    </source>
</evidence>
<keyword evidence="7" id="KW-0325">Glycoprotein</keyword>
<sequence>MPGDGAIPFIGESYWAYDLSIAVLNGSVPVDRLNDMVTRIVATWYQLGQDANYPPPNFSSNTRARTGPLYPAALFSPTGVVNEYVNVQADHYKIVREIGRDAITMLKNDNRTLPLSTGAKIRIYGSDAGSNPKGPNDCENRACDIGVLGYGKKTPLLHSSPFLALL</sequence>
<evidence type="ECO:0000256" key="7">
    <source>
        <dbReference type="ARBA" id="ARBA00023180"/>
    </source>
</evidence>
<dbReference type="EMBL" id="JAGHQM010003956">
    <property type="protein sequence ID" value="KAH0538553.1"/>
    <property type="molecule type" value="Genomic_DNA"/>
</dbReference>
<evidence type="ECO:0000313" key="11">
    <source>
        <dbReference type="EMBL" id="KAH0538553.1"/>
    </source>
</evidence>
<dbReference type="EC" id="3.2.1.21" evidence="4"/>
<dbReference type="GO" id="GO:0008422">
    <property type="term" value="F:beta-glucosidase activity"/>
    <property type="evidence" value="ECO:0007669"/>
    <property type="project" value="UniProtKB-EC"/>
</dbReference>
<evidence type="ECO:0000256" key="5">
    <source>
        <dbReference type="ARBA" id="ARBA00022801"/>
    </source>
</evidence>
<dbReference type="SUPFAM" id="SSF51445">
    <property type="entry name" value="(Trans)glycosidases"/>
    <property type="match status" value="1"/>
</dbReference>
<evidence type="ECO:0000256" key="8">
    <source>
        <dbReference type="ARBA" id="ARBA00023277"/>
    </source>
</evidence>
<evidence type="ECO:0000256" key="9">
    <source>
        <dbReference type="ARBA" id="ARBA00023295"/>
    </source>
</evidence>
<evidence type="ECO:0000256" key="2">
    <source>
        <dbReference type="ARBA" id="ARBA00004987"/>
    </source>
</evidence>
<name>A0A9P8I6L8_9PEZI</name>
<evidence type="ECO:0000313" key="12">
    <source>
        <dbReference type="Proteomes" id="UP000750711"/>
    </source>
</evidence>
<dbReference type="Gene3D" id="3.20.20.300">
    <property type="entry name" value="Glycoside hydrolase, family 3, N-terminal domain"/>
    <property type="match status" value="1"/>
</dbReference>
<dbReference type="InterPro" id="IPR036962">
    <property type="entry name" value="Glyco_hydro_3_N_sf"/>
</dbReference>
<dbReference type="InterPro" id="IPR050288">
    <property type="entry name" value="Cellulose_deg_GH3"/>
</dbReference>
<evidence type="ECO:0000256" key="1">
    <source>
        <dbReference type="ARBA" id="ARBA00000448"/>
    </source>
</evidence>
<dbReference type="InterPro" id="IPR017853">
    <property type="entry name" value="GH"/>
</dbReference>
<keyword evidence="9" id="KW-0326">Glycosidase</keyword>
<gene>
    <name evidence="11" type="ORF">GP486_008769</name>
</gene>
<protein>
    <recommendedName>
        <fullName evidence="4">beta-glucosidase</fullName>
        <ecNumber evidence="4">3.2.1.21</ecNumber>
    </recommendedName>
</protein>
<proteinExistence type="inferred from homology"/>
<comment type="similarity">
    <text evidence="3">Belongs to the glycosyl hydrolase 3 family.</text>
</comment>
<evidence type="ECO:0000256" key="10">
    <source>
        <dbReference type="ARBA" id="ARBA00023326"/>
    </source>
</evidence>
<accession>A0A9P8I6L8</accession>
<dbReference type="Proteomes" id="UP000750711">
    <property type="component" value="Unassembled WGS sequence"/>
</dbReference>
<comment type="caution">
    <text evidence="11">The sequence shown here is derived from an EMBL/GenBank/DDBJ whole genome shotgun (WGS) entry which is preliminary data.</text>
</comment>
<dbReference type="Gene3D" id="3.40.50.1700">
    <property type="entry name" value="Glycoside hydrolase family 3 C-terminal domain"/>
    <property type="match status" value="1"/>
</dbReference>
<keyword evidence="10" id="KW-0624">Polysaccharide degradation</keyword>